<evidence type="ECO:0000313" key="3">
    <source>
        <dbReference type="EMBL" id="TGE00522.1"/>
    </source>
</evidence>
<feature type="compositionally biased region" description="Basic and acidic residues" evidence="1">
    <location>
        <begin position="186"/>
        <end position="195"/>
    </location>
</feature>
<feature type="signal peptide" evidence="2">
    <location>
        <begin position="1"/>
        <end position="23"/>
    </location>
</feature>
<comment type="caution">
    <text evidence="3">The sequence shown here is derived from an EMBL/GenBank/DDBJ whole genome shotgun (WGS) entry which is preliminary data.</text>
</comment>
<feature type="chain" id="PRO_5021489003" description="Lipoprotein" evidence="2">
    <location>
        <begin position="24"/>
        <end position="195"/>
    </location>
</feature>
<keyword evidence="4" id="KW-1185">Reference proteome</keyword>
<dbReference type="AlphaFoldDB" id="A0A4Z0NUZ1"/>
<keyword evidence="2" id="KW-0732">Signal</keyword>
<sequence length="195" mass="21282">MIGRRRHRSILAALLLAMTADGALGTSASFRIVDPVPVALRDRIGAAVPSLRPGDRGDPLADAIYWRALYDTSGWLLLRVEANCPGDVCMTVIIPPPGEEAPPAIVSAKNTFSIDDYVIDLWGEQATGWRFIGADGADLVLYLRGRHWVVGPAPRAAWQDGTGAEEQRDEDRPWSGTDAKSGGFERYLRDLSRAR</sequence>
<evidence type="ECO:0008006" key="5">
    <source>
        <dbReference type="Google" id="ProtNLM"/>
    </source>
</evidence>
<organism evidence="3 4">
    <name type="scientific">Methylobacterium nonmethylotrophicum</name>
    <dbReference type="NCBI Taxonomy" id="1141884"/>
    <lineage>
        <taxon>Bacteria</taxon>
        <taxon>Pseudomonadati</taxon>
        <taxon>Pseudomonadota</taxon>
        <taxon>Alphaproteobacteria</taxon>
        <taxon>Hyphomicrobiales</taxon>
        <taxon>Methylobacteriaceae</taxon>
        <taxon>Methylobacterium</taxon>
    </lineage>
</organism>
<dbReference type="RefSeq" id="WP_135413987.1">
    <property type="nucleotide sequence ID" value="NZ_SRLB01000005.1"/>
</dbReference>
<evidence type="ECO:0000256" key="1">
    <source>
        <dbReference type="SAM" id="MobiDB-lite"/>
    </source>
</evidence>
<name>A0A4Z0NUZ1_9HYPH</name>
<proteinExistence type="predicted"/>
<evidence type="ECO:0000313" key="4">
    <source>
        <dbReference type="Proteomes" id="UP000297535"/>
    </source>
</evidence>
<evidence type="ECO:0000256" key="2">
    <source>
        <dbReference type="SAM" id="SignalP"/>
    </source>
</evidence>
<dbReference type="EMBL" id="SRLB01000005">
    <property type="protein sequence ID" value="TGE00522.1"/>
    <property type="molecule type" value="Genomic_DNA"/>
</dbReference>
<reference evidence="3 4" key="1">
    <citation type="submission" date="2019-04" db="EMBL/GenBank/DDBJ databases">
        <authorList>
            <person name="Feng G."/>
            <person name="Zhu H."/>
        </authorList>
    </citation>
    <scope>NUCLEOTIDE SEQUENCE [LARGE SCALE GENOMIC DNA]</scope>
    <source>
        <strain evidence="3 4">6HR-1</strain>
    </source>
</reference>
<gene>
    <name evidence="3" type="ORF">EU555_07135</name>
</gene>
<feature type="region of interest" description="Disordered" evidence="1">
    <location>
        <begin position="156"/>
        <end position="195"/>
    </location>
</feature>
<protein>
    <recommendedName>
        <fullName evidence="5">Lipoprotein</fullName>
    </recommendedName>
</protein>
<dbReference type="Proteomes" id="UP000297535">
    <property type="component" value="Unassembled WGS sequence"/>
</dbReference>
<accession>A0A4Z0NUZ1</accession>